<sequence>MDWPDGRRRCRWANPKNERYVRYHDGEWGVPLHDEKRLFELLTLECFQAGLSWECVLNKREAFRRAFGGFDPGAVAAYGEEKLRALQNDPGIIRNERKIRAAVGNARVFLAVEQEFGSFDAYLWGWTGGRVLYEQGLSRSPLSEALARDLRRRGMRFFGPTVAYAFLQAAGVINGHEPGCFLAPPGGAAGL</sequence>
<proteinExistence type="predicted"/>
<dbReference type="InterPro" id="IPR052891">
    <property type="entry name" value="DNA-3mA_glycosylase"/>
</dbReference>
<dbReference type="GO" id="GO:0006284">
    <property type="term" value="P:base-excision repair"/>
    <property type="evidence" value="ECO:0007669"/>
    <property type="project" value="InterPro"/>
</dbReference>
<keyword evidence="1" id="KW-0862">Zinc</keyword>
<protein>
    <submittedName>
        <fullName evidence="2">DNA-3-methyladenine glycosylase I</fullName>
    </submittedName>
</protein>
<evidence type="ECO:0000313" key="2">
    <source>
        <dbReference type="EMBL" id="HIU94473.1"/>
    </source>
</evidence>
<reference evidence="2" key="2">
    <citation type="journal article" date="2021" name="PeerJ">
        <title>Extensive microbial diversity within the chicken gut microbiome revealed by metagenomics and culture.</title>
        <authorList>
            <person name="Gilroy R."/>
            <person name="Ravi A."/>
            <person name="Getino M."/>
            <person name="Pursley I."/>
            <person name="Horton D.L."/>
            <person name="Alikhan N.F."/>
            <person name="Baker D."/>
            <person name="Gharbi K."/>
            <person name="Hall N."/>
            <person name="Watson M."/>
            <person name="Adriaenssens E.M."/>
            <person name="Foster-Nyarko E."/>
            <person name="Jarju S."/>
            <person name="Secka A."/>
            <person name="Antonio M."/>
            <person name="Oren A."/>
            <person name="Chaudhuri R.R."/>
            <person name="La Ragione R."/>
            <person name="Hildebrand F."/>
            <person name="Pallen M.J."/>
        </authorList>
    </citation>
    <scope>NUCLEOTIDE SEQUENCE</scope>
    <source>
        <strain evidence="2">ChiGjej2B2-16831</strain>
    </source>
</reference>
<dbReference type="PANTHER" id="PTHR30037">
    <property type="entry name" value="DNA-3-METHYLADENINE GLYCOSYLASE 1"/>
    <property type="match status" value="1"/>
</dbReference>
<dbReference type="GO" id="GO:0046872">
    <property type="term" value="F:metal ion binding"/>
    <property type="evidence" value="ECO:0007669"/>
    <property type="project" value="UniProtKB-KW"/>
</dbReference>
<feature type="binding site" evidence="1">
    <location>
        <position position="180"/>
    </location>
    <ligand>
        <name>Zn(2+)</name>
        <dbReference type="ChEBI" id="CHEBI:29105"/>
    </ligand>
</feature>
<dbReference type="EMBL" id="DVNZ01000150">
    <property type="protein sequence ID" value="HIU94473.1"/>
    <property type="molecule type" value="Genomic_DNA"/>
</dbReference>
<feature type="binding site" evidence="1">
    <location>
        <position position="10"/>
    </location>
    <ligand>
        <name>Zn(2+)</name>
        <dbReference type="ChEBI" id="CHEBI:29105"/>
    </ligand>
</feature>
<evidence type="ECO:0000313" key="3">
    <source>
        <dbReference type="Proteomes" id="UP000824128"/>
    </source>
</evidence>
<dbReference type="InterPro" id="IPR005019">
    <property type="entry name" value="Adenine_glyco"/>
</dbReference>
<dbReference type="PANTHER" id="PTHR30037:SF4">
    <property type="entry name" value="DNA-3-METHYLADENINE GLYCOSYLASE I"/>
    <property type="match status" value="1"/>
</dbReference>
<dbReference type="AlphaFoldDB" id="A0A9D1N4F2"/>
<feature type="binding site" evidence="1">
    <location>
        <position position="176"/>
    </location>
    <ligand>
        <name>Zn(2+)</name>
        <dbReference type="ChEBI" id="CHEBI:29105"/>
    </ligand>
</feature>
<evidence type="ECO:0000256" key="1">
    <source>
        <dbReference type="PIRSR" id="PIRSR605019-1"/>
    </source>
</evidence>
<dbReference type="InterPro" id="IPR011257">
    <property type="entry name" value="DNA_glycosylase"/>
</dbReference>
<name>A0A9D1N4F2_9FIRM</name>
<comment type="caution">
    <text evidence="2">The sequence shown here is derived from an EMBL/GenBank/DDBJ whole genome shotgun (WGS) entry which is preliminary data.</text>
</comment>
<dbReference type="Proteomes" id="UP000824128">
    <property type="component" value="Unassembled WGS sequence"/>
</dbReference>
<dbReference type="Gene3D" id="1.10.340.30">
    <property type="entry name" value="Hypothetical protein, domain 2"/>
    <property type="match status" value="1"/>
</dbReference>
<dbReference type="GO" id="GO:0008725">
    <property type="term" value="F:DNA-3-methyladenine glycosylase activity"/>
    <property type="evidence" value="ECO:0007669"/>
    <property type="project" value="InterPro"/>
</dbReference>
<reference evidence="2" key="1">
    <citation type="submission" date="2020-10" db="EMBL/GenBank/DDBJ databases">
        <authorList>
            <person name="Gilroy R."/>
        </authorList>
    </citation>
    <scope>NUCLEOTIDE SEQUENCE</scope>
    <source>
        <strain evidence="2">ChiGjej2B2-16831</strain>
    </source>
</reference>
<keyword evidence="1" id="KW-0479">Metal-binding</keyword>
<feature type="binding site" evidence="1">
    <location>
        <position position="24"/>
    </location>
    <ligand>
        <name>Zn(2+)</name>
        <dbReference type="ChEBI" id="CHEBI:29105"/>
    </ligand>
</feature>
<gene>
    <name evidence="2" type="ORF">IAD24_04865</name>
</gene>
<organism evidence="2 3">
    <name type="scientific">Candidatus Aphodomorpha intestinavium</name>
    <dbReference type="NCBI Taxonomy" id="2840672"/>
    <lineage>
        <taxon>Bacteria</taxon>
        <taxon>Bacillati</taxon>
        <taxon>Bacillota</taxon>
        <taxon>Clostridia</taxon>
        <taxon>Eubacteriales</taxon>
        <taxon>Candidatus Aphodomorpha</taxon>
    </lineage>
</organism>
<accession>A0A9D1N4F2</accession>
<dbReference type="SUPFAM" id="SSF48150">
    <property type="entry name" value="DNA-glycosylase"/>
    <property type="match status" value="1"/>
</dbReference>
<dbReference type="Pfam" id="PF03352">
    <property type="entry name" value="Adenine_glyco"/>
    <property type="match status" value="1"/>
</dbReference>